<evidence type="ECO:0008006" key="5">
    <source>
        <dbReference type="Google" id="ProtNLM"/>
    </source>
</evidence>
<dbReference type="Proteomes" id="UP000582837">
    <property type="component" value="Unassembled WGS sequence"/>
</dbReference>
<evidence type="ECO:0000256" key="1">
    <source>
        <dbReference type="SAM" id="Phobius"/>
    </source>
</evidence>
<feature type="chain" id="PRO_5032590924" description="Glycine zipper 2TM domain-containing protein" evidence="2">
    <location>
        <begin position="29"/>
        <end position="167"/>
    </location>
</feature>
<comment type="caution">
    <text evidence="3">The sequence shown here is derived from an EMBL/GenBank/DDBJ whole genome shotgun (WGS) entry which is preliminary data.</text>
</comment>
<keyword evidence="1" id="KW-1133">Transmembrane helix</keyword>
<accession>A0A841GVP2</accession>
<reference evidence="3 4" key="1">
    <citation type="submission" date="2020-08" db="EMBL/GenBank/DDBJ databases">
        <title>Genomic Encyclopedia of Type Strains, Phase IV (KMG-IV): sequencing the most valuable type-strain genomes for metagenomic binning, comparative biology and taxonomic classification.</title>
        <authorList>
            <person name="Goeker M."/>
        </authorList>
    </citation>
    <scope>NUCLEOTIDE SEQUENCE [LARGE SCALE GENOMIC DNA]</scope>
    <source>
        <strain evidence="3 4">DSM 29007</strain>
    </source>
</reference>
<gene>
    <name evidence="3" type="ORF">HNQ61_001179</name>
</gene>
<feature type="signal peptide" evidence="2">
    <location>
        <begin position="1"/>
        <end position="28"/>
    </location>
</feature>
<dbReference type="AlphaFoldDB" id="A0A841GVP2"/>
<keyword evidence="1" id="KW-0472">Membrane</keyword>
<feature type="transmembrane region" description="Helical" evidence="1">
    <location>
        <begin position="138"/>
        <end position="156"/>
    </location>
</feature>
<evidence type="ECO:0000313" key="4">
    <source>
        <dbReference type="Proteomes" id="UP000582837"/>
    </source>
</evidence>
<evidence type="ECO:0000313" key="3">
    <source>
        <dbReference type="EMBL" id="MBB6069564.1"/>
    </source>
</evidence>
<keyword evidence="4" id="KW-1185">Reference proteome</keyword>
<name>A0A841GVP2_9BACT</name>
<protein>
    <recommendedName>
        <fullName evidence="5">Glycine zipper 2TM domain-containing protein</fullName>
    </recommendedName>
</protein>
<organism evidence="3 4">
    <name type="scientific">Longimicrobium terrae</name>
    <dbReference type="NCBI Taxonomy" id="1639882"/>
    <lineage>
        <taxon>Bacteria</taxon>
        <taxon>Pseudomonadati</taxon>
        <taxon>Gemmatimonadota</taxon>
        <taxon>Longimicrobiia</taxon>
        <taxon>Longimicrobiales</taxon>
        <taxon>Longimicrobiaceae</taxon>
        <taxon>Longimicrobium</taxon>
    </lineage>
</organism>
<keyword evidence="2" id="KW-0732">Signal</keyword>
<dbReference type="RefSeq" id="WP_170037346.1">
    <property type="nucleotide sequence ID" value="NZ_JABDTL010000002.1"/>
</dbReference>
<sequence length="167" mass="17898">MTAVRFFRAALVLAIALPFSARDGHAQAADTARITTALWTACPGAWLRVATVDEQRVEGRCGRVADDRLALTKRRLESRIALPSVDSLWIRRSYTPQATVLLAAVGGAAGTLLNGRTPEGECIPMYGCGRNEQRARDIIMGATGALIGAAAGLYVGPRIRGWRLLVP</sequence>
<keyword evidence="1" id="KW-0812">Transmembrane</keyword>
<dbReference type="EMBL" id="JACHIA010000002">
    <property type="protein sequence ID" value="MBB6069564.1"/>
    <property type="molecule type" value="Genomic_DNA"/>
</dbReference>
<proteinExistence type="predicted"/>
<evidence type="ECO:0000256" key="2">
    <source>
        <dbReference type="SAM" id="SignalP"/>
    </source>
</evidence>